<dbReference type="EMBL" id="FN649181">
    <property type="protein sequence ID" value="CBJ28192.1"/>
    <property type="molecule type" value="Genomic_DNA"/>
</dbReference>
<proteinExistence type="predicted"/>
<protein>
    <submittedName>
        <fullName evidence="2">Uncharacterized protein</fullName>
    </submittedName>
</protein>
<dbReference type="AlphaFoldDB" id="D7G931"/>
<keyword evidence="3" id="KW-1185">Reference proteome</keyword>
<dbReference type="InParanoid" id="D7G931"/>
<evidence type="ECO:0000313" key="3">
    <source>
        <dbReference type="Proteomes" id="UP000002630"/>
    </source>
</evidence>
<sequence>MGIHLEAAISSGGPALGRSGQRFPPQLVRRQAGGWGFHH</sequence>
<organism evidence="2 3">
    <name type="scientific">Ectocarpus siliculosus</name>
    <name type="common">Brown alga</name>
    <name type="synonym">Conferva siliculosa</name>
    <dbReference type="NCBI Taxonomy" id="2880"/>
    <lineage>
        <taxon>Eukaryota</taxon>
        <taxon>Sar</taxon>
        <taxon>Stramenopiles</taxon>
        <taxon>Ochrophyta</taxon>
        <taxon>PX clade</taxon>
        <taxon>Phaeophyceae</taxon>
        <taxon>Ectocarpales</taxon>
        <taxon>Ectocarpaceae</taxon>
        <taxon>Ectocarpus</taxon>
    </lineage>
</organism>
<dbReference type="Proteomes" id="UP000002630">
    <property type="component" value="Linkage Group LG10"/>
</dbReference>
<dbReference type="EMBL" id="FN649735">
    <property type="protein sequence ID" value="CBJ28192.1"/>
    <property type="molecule type" value="Genomic_DNA"/>
</dbReference>
<accession>D7G931</accession>
<gene>
    <name evidence="2" type="ORF">Esi_0094_0081</name>
</gene>
<feature type="region of interest" description="Disordered" evidence="1">
    <location>
        <begin position="9"/>
        <end position="39"/>
    </location>
</feature>
<evidence type="ECO:0000313" key="2">
    <source>
        <dbReference type="EMBL" id="CBJ28192.1"/>
    </source>
</evidence>
<reference evidence="2 3" key="1">
    <citation type="journal article" date="2010" name="Nature">
        <title>The Ectocarpus genome and the independent evolution of multicellularity in brown algae.</title>
        <authorList>
            <person name="Cock J.M."/>
            <person name="Sterck L."/>
            <person name="Rouze P."/>
            <person name="Scornet D."/>
            <person name="Allen A.E."/>
            <person name="Amoutzias G."/>
            <person name="Anthouard V."/>
            <person name="Artiguenave F."/>
            <person name="Aury J.M."/>
            <person name="Badger J.H."/>
            <person name="Beszteri B."/>
            <person name="Billiau K."/>
            <person name="Bonnet E."/>
            <person name="Bothwell J.H."/>
            <person name="Bowler C."/>
            <person name="Boyen C."/>
            <person name="Brownlee C."/>
            <person name="Carrano C.J."/>
            <person name="Charrier B."/>
            <person name="Cho G.Y."/>
            <person name="Coelho S.M."/>
            <person name="Collen J."/>
            <person name="Corre E."/>
            <person name="Da Silva C."/>
            <person name="Delage L."/>
            <person name="Delaroque N."/>
            <person name="Dittami S.M."/>
            <person name="Doulbeau S."/>
            <person name="Elias M."/>
            <person name="Farnham G."/>
            <person name="Gachon C.M."/>
            <person name="Gschloessl B."/>
            <person name="Heesch S."/>
            <person name="Jabbari K."/>
            <person name="Jubin C."/>
            <person name="Kawai H."/>
            <person name="Kimura K."/>
            <person name="Kloareg B."/>
            <person name="Kupper F.C."/>
            <person name="Lang D."/>
            <person name="Le Bail A."/>
            <person name="Leblanc C."/>
            <person name="Lerouge P."/>
            <person name="Lohr M."/>
            <person name="Lopez P.J."/>
            <person name="Martens C."/>
            <person name="Maumus F."/>
            <person name="Michel G."/>
            <person name="Miranda-Saavedra D."/>
            <person name="Morales J."/>
            <person name="Moreau H."/>
            <person name="Motomura T."/>
            <person name="Nagasato C."/>
            <person name="Napoli C.A."/>
            <person name="Nelson D.R."/>
            <person name="Nyvall-Collen P."/>
            <person name="Peters A.F."/>
            <person name="Pommier C."/>
            <person name="Potin P."/>
            <person name="Poulain J."/>
            <person name="Quesneville H."/>
            <person name="Read B."/>
            <person name="Rensing S.A."/>
            <person name="Ritter A."/>
            <person name="Rousvoal S."/>
            <person name="Samanta M."/>
            <person name="Samson G."/>
            <person name="Schroeder D.C."/>
            <person name="Segurens B."/>
            <person name="Strittmatter M."/>
            <person name="Tonon T."/>
            <person name="Tregear J.W."/>
            <person name="Valentin K."/>
            <person name="von Dassow P."/>
            <person name="Yamagishi T."/>
            <person name="Van de Peer Y."/>
            <person name="Wincker P."/>
        </authorList>
    </citation>
    <scope>NUCLEOTIDE SEQUENCE [LARGE SCALE GENOMIC DNA]</scope>
    <source>
        <strain evidence="3">Ec32 / CCAP1310/4</strain>
    </source>
</reference>
<name>D7G931_ECTSI</name>
<evidence type="ECO:0000256" key="1">
    <source>
        <dbReference type="SAM" id="MobiDB-lite"/>
    </source>
</evidence>